<dbReference type="GeneID" id="89453636"/>
<dbReference type="AlphaFoldDB" id="A3U8W4"/>
<protein>
    <recommendedName>
        <fullName evidence="4">DUF4835 domain-containing protein</fullName>
    </recommendedName>
</protein>
<reference evidence="2 3" key="1">
    <citation type="journal article" date="2010" name="J. Bacteriol.">
        <title>The complete genome sequence of Croceibacter atlanticus HTCC2559T.</title>
        <authorList>
            <person name="Oh H.M."/>
            <person name="Kang I."/>
            <person name="Ferriera S."/>
            <person name="Giovannoni S.J."/>
            <person name="Cho J.C."/>
        </authorList>
    </citation>
    <scope>NUCLEOTIDE SEQUENCE [LARGE SCALE GENOMIC DNA]</scope>
    <source>
        <strain evidence="3">ATCC BAA-628 / HTCC2559 / KCTC 12090</strain>
    </source>
</reference>
<proteinExistence type="predicted"/>
<dbReference type="STRING" id="216432.CA2559_09458"/>
<keyword evidence="3" id="KW-1185">Reference proteome</keyword>
<name>A3U8W4_CROAH</name>
<dbReference type="EMBL" id="CP002046">
    <property type="protein sequence ID" value="EAP86250.1"/>
    <property type="molecule type" value="Genomic_DNA"/>
</dbReference>
<gene>
    <name evidence="2" type="ordered locus">CA2559_09458</name>
</gene>
<organism evidence="2 3">
    <name type="scientific">Croceibacter atlanticus (strain ATCC BAA-628 / JCM 21780 / CIP 108009 / IAM 15332 / KCTC 12090 / HTCC2559)</name>
    <dbReference type="NCBI Taxonomy" id="216432"/>
    <lineage>
        <taxon>Bacteria</taxon>
        <taxon>Pseudomonadati</taxon>
        <taxon>Bacteroidota</taxon>
        <taxon>Flavobacteriia</taxon>
        <taxon>Flavobacteriales</taxon>
        <taxon>Flavobacteriaceae</taxon>
        <taxon>Croceibacter</taxon>
    </lineage>
</organism>
<dbReference type="KEGG" id="cat:CA2559_09458"/>
<dbReference type="Proteomes" id="UP000002297">
    <property type="component" value="Chromosome"/>
</dbReference>
<sequence length="296" mass="33853">MRKFLVLGALVLFGWSLNAQELNCQVVVNAQQSSNSNLSVFKTLEKSVQEFINQTTWTNKNFGQQERIDCSMFITVNKQEGTNFNATIQVQSTRPVYGSSLETTTFNFNDEQFNFIYTEYQPLAYDPNSFDSNLISVISFYVYTILGLDADTFEQEGGTMYHEEAKQIVNTAQQSNTAGWRATDGNKSRFRLNADLLANAFTNYRTAMYTYHRQGLDLMHEDQELAKQSIASSITLLKDMYNSRPNSLLNRVFFDAKSDEIEAIFSGGPSLSIKETVNNLNRIAPFYKDNWRNIKF</sequence>
<keyword evidence="1" id="KW-0732">Signal</keyword>
<feature type="chain" id="PRO_5002660358" description="DUF4835 domain-containing protein" evidence="1">
    <location>
        <begin position="20"/>
        <end position="296"/>
    </location>
</feature>
<dbReference type="OrthoDB" id="9773381at2"/>
<evidence type="ECO:0000313" key="3">
    <source>
        <dbReference type="Proteomes" id="UP000002297"/>
    </source>
</evidence>
<dbReference type="HOGENOM" id="CLU_080414_0_0_10"/>
<dbReference type="RefSeq" id="WP_013187635.1">
    <property type="nucleotide sequence ID" value="NC_014230.1"/>
</dbReference>
<accession>A3U8W4</accession>
<feature type="signal peptide" evidence="1">
    <location>
        <begin position="1"/>
        <end position="19"/>
    </location>
</feature>
<dbReference type="InterPro" id="IPR032274">
    <property type="entry name" value="DUF4835"/>
</dbReference>
<evidence type="ECO:0000256" key="1">
    <source>
        <dbReference type="SAM" id="SignalP"/>
    </source>
</evidence>
<dbReference type="eggNOG" id="ENOG502Z7MQ">
    <property type="taxonomic scope" value="Bacteria"/>
</dbReference>
<dbReference type="Pfam" id="PF16119">
    <property type="entry name" value="DUF4835"/>
    <property type="match status" value="1"/>
</dbReference>
<evidence type="ECO:0000313" key="2">
    <source>
        <dbReference type="EMBL" id="EAP86250.1"/>
    </source>
</evidence>
<evidence type="ECO:0008006" key="4">
    <source>
        <dbReference type="Google" id="ProtNLM"/>
    </source>
</evidence>